<dbReference type="Pfam" id="PF17805">
    <property type="entry name" value="AsnC_trans_reg2"/>
    <property type="match status" value="2"/>
</dbReference>
<comment type="catalytic activity">
    <reaction evidence="5">
        <text>siroheme + 2 H(+) = 12,18-didecarboxysiroheme + 2 CO2</text>
        <dbReference type="Rhea" id="RHEA:19093"/>
        <dbReference type="ChEBI" id="CHEBI:15378"/>
        <dbReference type="ChEBI" id="CHEBI:16526"/>
        <dbReference type="ChEBI" id="CHEBI:60052"/>
        <dbReference type="ChEBI" id="CHEBI:140497"/>
        <dbReference type="EC" id="4.1.1.111"/>
    </reaction>
</comment>
<organism evidence="8 9">
    <name type="scientific">Desulfuribacillus stibiiarsenatis</name>
    <dbReference type="NCBI Taxonomy" id="1390249"/>
    <lineage>
        <taxon>Bacteria</taxon>
        <taxon>Bacillati</taxon>
        <taxon>Bacillota</taxon>
        <taxon>Desulfuribacillia</taxon>
        <taxon>Desulfuribacillales</taxon>
        <taxon>Desulfuribacillaceae</taxon>
        <taxon>Desulfuribacillus</taxon>
    </lineage>
</organism>
<dbReference type="Gene3D" id="1.10.10.10">
    <property type="entry name" value="Winged helix-like DNA-binding domain superfamily/Winged helix DNA-binding domain"/>
    <property type="match status" value="1"/>
</dbReference>
<dbReference type="InterPro" id="IPR040523">
    <property type="entry name" value="AsnC_trans_reg2"/>
</dbReference>
<comment type="similarity">
    <text evidence="3">Belongs to the Ahb/Nir family.</text>
</comment>
<keyword evidence="1" id="KW-0456">Lyase</keyword>
<dbReference type="Proteomes" id="UP000095255">
    <property type="component" value="Unassembled WGS sequence"/>
</dbReference>
<evidence type="ECO:0000313" key="9">
    <source>
        <dbReference type="Proteomes" id="UP000095255"/>
    </source>
</evidence>
<dbReference type="Pfam" id="PF22451">
    <property type="entry name" value="NirdL-like_HTH"/>
    <property type="match status" value="2"/>
</dbReference>
<evidence type="ECO:0000256" key="3">
    <source>
        <dbReference type="ARBA" id="ARBA00023457"/>
    </source>
</evidence>
<feature type="domain" description="Siroheme decarboxylase NirL-like HTH" evidence="7">
    <location>
        <begin position="184"/>
        <end position="229"/>
    </location>
</feature>
<evidence type="ECO:0000256" key="2">
    <source>
        <dbReference type="ARBA" id="ARBA00023444"/>
    </source>
</evidence>
<feature type="domain" description="Siroheme decarboxylase AsnC-like ligand binding" evidence="6">
    <location>
        <begin position="240"/>
        <end position="324"/>
    </location>
</feature>
<reference evidence="8 9" key="1">
    <citation type="submission" date="2016-09" db="EMBL/GenBank/DDBJ databases">
        <title>Desulfuribacillus arsenicus sp. nov., an obligately anaerobic, dissimilatory arsenic- and antimonate-reducing bacterium isolated from anoxic sediments.</title>
        <authorList>
            <person name="Abin C.A."/>
            <person name="Hollibaugh J.T."/>
        </authorList>
    </citation>
    <scope>NUCLEOTIDE SEQUENCE [LARGE SCALE GENOMIC DNA]</scope>
    <source>
        <strain evidence="8 9">MLFW-2</strain>
    </source>
</reference>
<evidence type="ECO:0000256" key="4">
    <source>
        <dbReference type="ARBA" id="ARBA00023471"/>
    </source>
</evidence>
<dbReference type="Gene3D" id="3.30.70.3460">
    <property type="match status" value="2"/>
</dbReference>
<dbReference type="InterPro" id="IPR036390">
    <property type="entry name" value="WH_DNA-bd_sf"/>
</dbReference>
<dbReference type="InterPro" id="IPR019888">
    <property type="entry name" value="Tscrpt_reg_AsnC-like"/>
</dbReference>
<dbReference type="EC" id="4.1.1.111" evidence="4"/>
<evidence type="ECO:0000256" key="1">
    <source>
        <dbReference type="ARBA" id="ARBA00023239"/>
    </source>
</evidence>
<evidence type="ECO:0000256" key="5">
    <source>
        <dbReference type="ARBA" id="ARBA00048470"/>
    </source>
</evidence>
<dbReference type="AlphaFoldDB" id="A0A1E5L2D0"/>
<protein>
    <recommendedName>
        <fullName evidence="4">siroheme decarboxylase</fullName>
        <ecNumber evidence="4">4.1.1.111</ecNumber>
    </recommendedName>
</protein>
<comment type="pathway">
    <text evidence="2">Porphyrin-containing compound metabolism.</text>
</comment>
<dbReference type="GO" id="GO:0016829">
    <property type="term" value="F:lyase activity"/>
    <property type="evidence" value="ECO:0007669"/>
    <property type="project" value="UniProtKB-KW"/>
</dbReference>
<dbReference type="PANTHER" id="PTHR43413">
    <property type="entry name" value="TRANSCRIPTIONAL REGULATOR, ASNC FAMILY"/>
    <property type="match status" value="1"/>
</dbReference>
<sequence length="346" mass="39631">MDLQLDQTNKKLLNLLQSHFPLVEQPFQELANLLEIQEQEVMERIEQLKKDKVIRQISAIFDTKSLGYQSSLVAAKVKPDHLEKAAEIINQHPGVSHNYERAHEFNLWFTIAIPPNSNIGLEQSVELLGELAGVDSIRLLPTLKLFKIGVKLDLESDGGTSMSDEPVYNHQSAPQNYQLSDLEIQLVRELQENLHVTTRPFDAIADRLGISVADIVGHLQNFKATGLMRRFAAVLHHRTAGFQVNTMGVWAAPEDRIDEVGETLAKFSSVSHCYRRPSYPDWPFNVFTMIHGRDKEDCENILTEMAAQVHIDKRDALYSVREFKKIRVKYFTPEIEAWEEVHRRVK</sequence>
<dbReference type="InterPro" id="IPR053953">
    <property type="entry name" value="NirdL-like_HTH"/>
</dbReference>
<dbReference type="SMART" id="SM00344">
    <property type="entry name" value="HTH_ASNC"/>
    <property type="match status" value="1"/>
</dbReference>
<name>A0A1E5L2D0_9FIRM</name>
<feature type="domain" description="Siroheme decarboxylase NirL-like HTH" evidence="7">
    <location>
        <begin position="10"/>
        <end position="55"/>
    </location>
</feature>
<accession>A0A1E5L2D0</accession>
<dbReference type="InterPro" id="IPR050684">
    <property type="entry name" value="HTH-Siroheme_Decarb"/>
</dbReference>
<evidence type="ECO:0000313" key="8">
    <source>
        <dbReference type="EMBL" id="OEH84201.1"/>
    </source>
</evidence>
<dbReference type="RefSeq" id="WP_069703438.1">
    <property type="nucleotide sequence ID" value="NZ_MJAT01000040.1"/>
</dbReference>
<comment type="caution">
    <text evidence="8">The sequence shown here is derived from an EMBL/GenBank/DDBJ whole genome shotgun (WGS) entry which is preliminary data.</text>
</comment>
<dbReference type="PANTHER" id="PTHR43413:SF1">
    <property type="entry name" value="SIROHEME DECARBOXYLASE NIRL SUBUNIT"/>
    <property type="match status" value="1"/>
</dbReference>
<keyword evidence="9" id="KW-1185">Reference proteome</keyword>
<evidence type="ECO:0000259" key="7">
    <source>
        <dbReference type="Pfam" id="PF22451"/>
    </source>
</evidence>
<dbReference type="InterPro" id="IPR036388">
    <property type="entry name" value="WH-like_DNA-bd_sf"/>
</dbReference>
<evidence type="ECO:0000259" key="6">
    <source>
        <dbReference type="Pfam" id="PF17805"/>
    </source>
</evidence>
<proteinExistence type="inferred from homology"/>
<dbReference type="STRING" id="1390249.BHU72_12415"/>
<dbReference type="SUPFAM" id="SSF46785">
    <property type="entry name" value="Winged helix' DNA-binding domain"/>
    <property type="match status" value="1"/>
</dbReference>
<gene>
    <name evidence="8" type="ORF">BHU72_12415</name>
</gene>
<dbReference type="OrthoDB" id="9806536at2"/>
<feature type="domain" description="Siroheme decarboxylase AsnC-like ligand binding" evidence="6">
    <location>
        <begin position="66"/>
        <end position="147"/>
    </location>
</feature>
<dbReference type="EMBL" id="MJAT01000040">
    <property type="protein sequence ID" value="OEH84201.1"/>
    <property type="molecule type" value="Genomic_DNA"/>
</dbReference>